<keyword evidence="2" id="KW-1185">Reference proteome</keyword>
<gene>
    <name evidence="1" type="ORF">BV22DRAFT_583683</name>
</gene>
<proteinExistence type="predicted"/>
<organism evidence="1 2">
    <name type="scientific">Leucogyrophana mollusca</name>
    <dbReference type="NCBI Taxonomy" id="85980"/>
    <lineage>
        <taxon>Eukaryota</taxon>
        <taxon>Fungi</taxon>
        <taxon>Dikarya</taxon>
        <taxon>Basidiomycota</taxon>
        <taxon>Agaricomycotina</taxon>
        <taxon>Agaricomycetes</taxon>
        <taxon>Agaricomycetidae</taxon>
        <taxon>Boletales</taxon>
        <taxon>Boletales incertae sedis</taxon>
        <taxon>Leucogyrophana</taxon>
    </lineage>
</organism>
<reference evidence="1" key="1">
    <citation type="journal article" date="2021" name="New Phytol.">
        <title>Evolutionary innovations through gain and loss of genes in the ectomycorrhizal Boletales.</title>
        <authorList>
            <person name="Wu G."/>
            <person name="Miyauchi S."/>
            <person name="Morin E."/>
            <person name="Kuo A."/>
            <person name="Drula E."/>
            <person name="Varga T."/>
            <person name="Kohler A."/>
            <person name="Feng B."/>
            <person name="Cao Y."/>
            <person name="Lipzen A."/>
            <person name="Daum C."/>
            <person name="Hundley H."/>
            <person name="Pangilinan J."/>
            <person name="Johnson J."/>
            <person name="Barry K."/>
            <person name="LaButti K."/>
            <person name="Ng V."/>
            <person name="Ahrendt S."/>
            <person name="Min B."/>
            <person name="Choi I.G."/>
            <person name="Park H."/>
            <person name="Plett J.M."/>
            <person name="Magnuson J."/>
            <person name="Spatafora J.W."/>
            <person name="Nagy L.G."/>
            <person name="Henrissat B."/>
            <person name="Grigoriev I.V."/>
            <person name="Yang Z.L."/>
            <person name="Xu J."/>
            <person name="Martin F.M."/>
        </authorList>
    </citation>
    <scope>NUCLEOTIDE SEQUENCE</scope>
    <source>
        <strain evidence="1">KUC20120723A-06</strain>
    </source>
</reference>
<accession>A0ACB8BCN7</accession>
<dbReference type="EMBL" id="MU266453">
    <property type="protein sequence ID" value="KAH7923399.1"/>
    <property type="molecule type" value="Genomic_DNA"/>
</dbReference>
<name>A0ACB8BCN7_9AGAM</name>
<evidence type="ECO:0000313" key="2">
    <source>
        <dbReference type="Proteomes" id="UP000790709"/>
    </source>
</evidence>
<dbReference type="Proteomes" id="UP000790709">
    <property type="component" value="Unassembled WGS sequence"/>
</dbReference>
<comment type="caution">
    <text evidence="1">The sequence shown here is derived from an EMBL/GenBank/DDBJ whole genome shotgun (WGS) entry which is preliminary data.</text>
</comment>
<protein>
    <submittedName>
        <fullName evidence="1">Uncharacterized protein</fullName>
    </submittedName>
</protein>
<evidence type="ECO:0000313" key="1">
    <source>
        <dbReference type="EMBL" id="KAH7923399.1"/>
    </source>
</evidence>
<sequence length="556" mass="57445">MPQARSPADTPPDASGRRPSLPSIYAERPQRLTAPSKSRRPRSAGTGAESTPPRKLNSKLSLLSLFKRSGADGSSSSVASGSEPAVNSPPSPIPIPGAASPASRPSLLPASPRNITLPLSSSPREGSFVRRGMEGSPGVRGHLPPASESSSRNRSASGASATSSMVPDEPSPEPAAAPVRPGILRMHNRSSSSGQGSSGYASSRIIRFESSSSTASLGGRHAQQQPQPESRLRTVSGGSAGPGGAADTIEEAPPAGLPMPPIVVDPADEDIEEEEEYGVPIDRADDGAPMQLRDPSVSSFALSISPSSPISPDEHEHGAAAAHFPFSIHLPPPVDDASLAEAQESPRRRESRLRGESVSSTSTDSNHPPSSASDATRTSNGSDATWMSNGSDATWTSSGSITTPTTPHSTLPLIAPSSPSPAPDSPHRNGGDPGPAPRRARVPSDIDIHAISSHAQAEALVARTEQSILNLEQYLEEHTRRDAGTGRTPLSAKLAAYGESLAIERRLKEEARRARAGGRVRASGSPDLDGRGGIGGRVRRGGLRNGARGGGDSGEC</sequence>